<evidence type="ECO:0000313" key="4">
    <source>
        <dbReference type="Proteomes" id="UP000440096"/>
    </source>
</evidence>
<dbReference type="PANTHER" id="PTHR33744">
    <property type="entry name" value="CARBOHYDRATE DIACID REGULATOR"/>
    <property type="match status" value="1"/>
</dbReference>
<dbReference type="InterPro" id="IPR003018">
    <property type="entry name" value="GAF"/>
</dbReference>
<dbReference type="InterPro" id="IPR042070">
    <property type="entry name" value="PucR_C-HTH_sf"/>
</dbReference>
<dbReference type="RefSeq" id="WP_312867607.1">
    <property type="nucleotide sequence ID" value="NZ_WMBA01000007.1"/>
</dbReference>
<organism evidence="3 4">
    <name type="scientific">Amycolatopsis pithecellobii</name>
    <dbReference type="NCBI Taxonomy" id="664692"/>
    <lineage>
        <taxon>Bacteria</taxon>
        <taxon>Bacillati</taxon>
        <taxon>Actinomycetota</taxon>
        <taxon>Actinomycetes</taxon>
        <taxon>Pseudonocardiales</taxon>
        <taxon>Pseudonocardiaceae</taxon>
        <taxon>Amycolatopsis</taxon>
    </lineage>
</organism>
<dbReference type="PANTHER" id="PTHR33744:SF1">
    <property type="entry name" value="DNA-BINDING TRANSCRIPTIONAL ACTIVATOR ADER"/>
    <property type="match status" value="1"/>
</dbReference>
<sequence>MNRKRTSELRSWLKAIGTVTAAVNAACDLKSLLDLVAATAHDLLDLSYCAIMLPDDTEEYLSVAGASGLPDQYIARVNRDHPIRLEAGPLEGAPASRAFRSGKPCMVSDMAAEPSSSWTDVAREEGYRSILVVPLLTSAGVVGTLNSYRTTPHDFSPQEVEQLELLAEHGAIALTSARILDDLRDQHRRIVRSEEIHDRLLRVAVRSGGVAGIASALNDLLGCEVVIRDAYGATLAAEPALSVADRIAASPAPFSPQSAGDSGLVKEVGEHVAANVMLDGTSVATVWLLDRAGKLDPLGVRAVEHASVVLSLELLRQRTAAEVEQTLRGELLADLLDGADPRSPAIRDRAGLMGHNLSLPHRMLVAAARSQSRADIGGHTILDDVDVAQRAASEAVRLTSHLRPRPLIAAVRGLVVALWPQSDAVPTGEQLLRRAFASAQRGGSVAMAVTAVDTNGIPAAYRGARGALAFAAADGESRTAVTLDDLGAAGLLLQFAEPEELRRYAERTIGVLRRYDTAHGAELLKTLRAYLNCDLDRRTTGEILVLHPNTVSQRLRRIETLTGLDLRSPRSVIEARTALMLTDVADAVSGVPG</sequence>
<dbReference type="InterPro" id="IPR025736">
    <property type="entry name" value="PucR_C-HTH_dom"/>
</dbReference>
<dbReference type="Proteomes" id="UP000440096">
    <property type="component" value="Unassembled WGS sequence"/>
</dbReference>
<dbReference type="Pfam" id="PF17853">
    <property type="entry name" value="GGDEF_2"/>
    <property type="match status" value="1"/>
</dbReference>
<gene>
    <name evidence="3" type="ORF">GKO32_06815</name>
</gene>
<keyword evidence="4" id="KW-1185">Reference proteome</keyword>
<dbReference type="Gene3D" id="3.30.450.40">
    <property type="match status" value="1"/>
</dbReference>
<dbReference type="SUPFAM" id="SSF55781">
    <property type="entry name" value="GAF domain-like"/>
    <property type="match status" value="1"/>
</dbReference>
<dbReference type="InterPro" id="IPR051448">
    <property type="entry name" value="CdaR-like_regulators"/>
</dbReference>
<dbReference type="InterPro" id="IPR041522">
    <property type="entry name" value="CdaR_GGDEF"/>
</dbReference>
<protein>
    <submittedName>
        <fullName evidence="3">GAF domain-containing protein</fullName>
    </submittedName>
</protein>
<dbReference type="Pfam" id="PF13185">
    <property type="entry name" value="GAF_2"/>
    <property type="match status" value="1"/>
</dbReference>
<dbReference type="Pfam" id="PF13556">
    <property type="entry name" value="HTH_30"/>
    <property type="match status" value="1"/>
</dbReference>
<reference evidence="3 4" key="1">
    <citation type="submission" date="2019-11" db="EMBL/GenBank/DDBJ databases">
        <title>Draft genome of Amycolatopsis RM579.</title>
        <authorList>
            <person name="Duangmal K."/>
            <person name="Mingma R."/>
        </authorList>
    </citation>
    <scope>NUCLEOTIDE SEQUENCE [LARGE SCALE GENOMIC DNA]</scope>
    <source>
        <strain evidence="3 4">RM579</strain>
    </source>
</reference>
<dbReference type="InterPro" id="IPR029016">
    <property type="entry name" value="GAF-like_dom_sf"/>
</dbReference>
<dbReference type="AlphaFoldDB" id="A0A6N7YLB0"/>
<dbReference type="SMART" id="SM00065">
    <property type="entry name" value="GAF"/>
    <property type="match status" value="1"/>
</dbReference>
<accession>A0A6N7YLB0</accession>
<evidence type="ECO:0000256" key="1">
    <source>
        <dbReference type="ARBA" id="ARBA00006754"/>
    </source>
</evidence>
<dbReference type="EMBL" id="WMBA01000007">
    <property type="protein sequence ID" value="MTD53697.1"/>
    <property type="molecule type" value="Genomic_DNA"/>
</dbReference>
<proteinExistence type="inferred from homology"/>
<dbReference type="Gene3D" id="1.10.10.2840">
    <property type="entry name" value="PucR C-terminal helix-turn-helix domain"/>
    <property type="match status" value="1"/>
</dbReference>
<comment type="caution">
    <text evidence="3">The sequence shown here is derived from an EMBL/GenBank/DDBJ whole genome shotgun (WGS) entry which is preliminary data.</text>
</comment>
<comment type="similarity">
    <text evidence="1">Belongs to the CdaR family.</text>
</comment>
<feature type="domain" description="GAF" evidence="2">
    <location>
        <begin position="28"/>
        <end position="184"/>
    </location>
</feature>
<evidence type="ECO:0000313" key="3">
    <source>
        <dbReference type="EMBL" id="MTD53697.1"/>
    </source>
</evidence>
<name>A0A6N7YLB0_9PSEU</name>
<evidence type="ECO:0000259" key="2">
    <source>
        <dbReference type="SMART" id="SM00065"/>
    </source>
</evidence>